<dbReference type="GO" id="GO:0004672">
    <property type="term" value="F:protein kinase activity"/>
    <property type="evidence" value="ECO:0007669"/>
    <property type="project" value="InterPro"/>
</dbReference>
<dbReference type="InterPro" id="IPR011009">
    <property type="entry name" value="Kinase-like_dom_sf"/>
</dbReference>
<dbReference type="Proteomes" id="UP000261540">
    <property type="component" value="Unplaced"/>
</dbReference>
<dbReference type="GeneTree" id="ENSGT00950000182986"/>
<dbReference type="GO" id="GO:0005524">
    <property type="term" value="F:ATP binding"/>
    <property type="evidence" value="ECO:0007669"/>
    <property type="project" value="InterPro"/>
</dbReference>
<sequence length="105" mass="12159">MVFRYSLHLWWLVDLEDAHILEGDSNLMSDKHGCLAQVSPEILNRRSSSSGKWADMWSWGVMLYTLLPSYFLFSDVDRSALLSKIRQGKYWARCLLTAAELLLHP</sequence>
<dbReference type="SUPFAM" id="SSF56112">
    <property type="entry name" value="Protein kinase-like (PK-like)"/>
    <property type="match status" value="1"/>
</dbReference>
<proteinExistence type="predicted"/>
<dbReference type="AlphaFoldDB" id="A0A3B3RW71"/>
<dbReference type="PROSITE" id="PS50011">
    <property type="entry name" value="PROTEIN_KINASE_DOM"/>
    <property type="match status" value="1"/>
</dbReference>
<dbReference type="PANTHER" id="PTHR22961">
    <property type="entry name" value="SER/THR PROTEIN KINASE-TRB"/>
    <property type="match status" value="1"/>
</dbReference>
<name>A0A3B3RW71_9TELE</name>
<dbReference type="GO" id="GO:0005634">
    <property type="term" value="C:nucleus"/>
    <property type="evidence" value="ECO:0007669"/>
    <property type="project" value="TreeGrafter"/>
</dbReference>
<evidence type="ECO:0000259" key="1">
    <source>
        <dbReference type="PROSITE" id="PS50011"/>
    </source>
</evidence>
<dbReference type="InterPro" id="IPR024104">
    <property type="entry name" value="Tribbles/Ser_Thr_kinase_40"/>
</dbReference>
<dbReference type="InterPro" id="IPR000719">
    <property type="entry name" value="Prot_kinase_dom"/>
</dbReference>
<dbReference type="GO" id="GO:0031434">
    <property type="term" value="F:mitogen-activated protein kinase kinase binding"/>
    <property type="evidence" value="ECO:0007669"/>
    <property type="project" value="TreeGrafter"/>
</dbReference>
<evidence type="ECO:0000313" key="3">
    <source>
        <dbReference type="Proteomes" id="UP000261540"/>
    </source>
</evidence>
<dbReference type="STRING" id="1676925.ENSPKIP00000022105"/>
<reference evidence="2" key="2">
    <citation type="submission" date="2025-09" db="UniProtKB">
        <authorList>
            <consortium name="Ensembl"/>
        </authorList>
    </citation>
    <scope>IDENTIFICATION</scope>
</reference>
<dbReference type="Gene3D" id="1.10.510.10">
    <property type="entry name" value="Transferase(Phosphotransferase) domain 1"/>
    <property type="match status" value="1"/>
</dbReference>
<evidence type="ECO:0000313" key="2">
    <source>
        <dbReference type="Ensembl" id="ENSPKIP00000022105.1"/>
    </source>
</evidence>
<accession>A0A3B3RW71</accession>
<keyword evidence="3" id="KW-1185">Reference proteome</keyword>
<protein>
    <recommendedName>
        <fullName evidence="1">Protein kinase domain-containing protein</fullName>
    </recommendedName>
</protein>
<dbReference type="GO" id="GO:0032436">
    <property type="term" value="P:positive regulation of proteasomal ubiquitin-dependent protein catabolic process"/>
    <property type="evidence" value="ECO:0007669"/>
    <property type="project" value="TreeGrafter"/>
</dbReference>
<feature type="domain" description="Protein kinase" evidence="1">
    <location>
        <begin position="1"/>
        <end position="105"/>
    </location>
</feature>
<dbReference type="PANTHER" id="PTHR22961:SF13">
    <property type="entry name" value="TRIBBLES"/>
    <property type="match status" value="1"/>
</dbReference>
<dbReference type="Ensembl" id="ENSPKIT00000002760.1">
    <property type="protein sequence ID" value="ENSPKIP00000022105.1"/>
    <property type="gene ID" value="ENSPKIG00000006246.1"/>
</dbReference>
<organism evidence="2 3">
    <name type="scientific">Paramormyrops kingsleyae</name>
    <dbReference type="NCBI Taxonomy" id="1676925"/>
    <lineage>
        <taxon>Eukaryota</taxon>
        <taxon>Metazoa</taxon>
        <taxon>Chordata</taxon>
        <taxon>Craniata</taxon>
        <taxon>Vertebrata</taxon>
        <taxon>Euteleostomi</taxon>
        <taxon>Actinopterygii</taxon>
        <taxon>Neopterygii</taxon>
        <taxon>Teleostei</taxon>
        <taxon>Osteoglossocephala</taxon>
        <taxon>Osteoglossomorpha</taxon>
        <taxon>Osteoglossiformes</taxon>
        <taxon>Mormyridae</taxon>
        <taxon>Paramormyrops</taxon>
    </lineage>
</organism>
<reference evidence="2" key="1">
    <citation type="submission" date="2025-08" db="UniProtKB">
        <authorList>
            <consortium name="Ensembl"/>
        </authorList>
    </citation>
    <scope>IDENTIFICATION</scope>
</reference>